<dbReference type="GO" id="GO:0005886">
    <property type="term" value="C:plasma membrane"/>
    <property type="evidence" value="ECO:0007669"/>
    <property type="project" value="UniProtKB-SubCell"/>
</dbReference>
<comment type="similarity">
    <text evidence="12">Belongs to the cytochrome b561 family.</text>
</comment>
<keyword evidence="4" id="KW-1003">Cell membrane</keyword>
<keyword evidence="10" id="KW-0408">Iron</keyword>
<dbReference type="GO" id="GO:0022904">
    <property type="term" value="P:respiratory electron transport chain"/>
    <property type="evidence" value="ECO:0007669"/>
    <property type="project" value="InterPro"/>
</dbReference>
<dbReference type="PANTHER" id="PTHR30529">
    <property type="entry name" value="CYTOCHROME B561"/>
    <property type="match status" value="1"/>
</dbReference>
<dbReference type="GO" id="GO:0020037">
    <property type="term" value="F:heme binding"/>
    <property type="evidence" value="ECO:0007669"/>
    <property type="project" value="TreeGrafter"/>
</dbReference>
<protein>
    <submittedName>
        <fullName evidence="15">Cytochrome b561</fullName>
    </submittedName>
</protein>
<sequence>MRNTGLSSAEKYVTSLKSSATDRDQTMLTNSRSTYGGVTKTFHWLTALLILTLIPLGIYANGLPYETGEQLAFKAQVFSIHKTLGVTVFFVALTRILWAISQPKPAPLHGDQKVQHFLAETVHWLLYASLIVVPLSGWIHHAATTGFAPIWWPFGQSLPFVPKDDGLAHTFASLHIIFERVLLVAFLLHFAGAMKHHVIDKDATLRRMLPGRTEPSAELAMPKSSMLPVVGALGAYAVALVIGSSLGLFASKDADAPAVPTLAAVETGWQVTDGTLGISVTQLGSAVEGGFEDWTAAINFSEEADADGRHGDVEVTISIPSLTLGSVTSQALEPDFFDANSFQTATFTADIMADGEAYVAEGTLTLKGSTQPVTLPFTLTIDGDTATMSGQTQLNRTNYNIGESYPDESSVAFPVDVTVNLTAVRQE</sequence>
<keyword evidence="8" id="KW-0249">Electron transport</keyword>
<dbReference type="InterPro" id="IPR036761">
    <property type="entry name" value="TTHA0802/YceI-like_sf"/>
</dbReference>
<proteinExistence type="inferred from homology"/>
<evidence type="ECO:0000256" key="5">
    <source>
        <dbReference type="ARBA" id="ARBA00022617"/>
    </source>
</evidence>
<feature type="transmembrane region" description="Helical" evidence="13">
    <location>
        <begin position="122"/>
        <end position="152"/>
    </location>
</feature>
<dbReference type="Gene3D" id="1.20.950.20">
    <property type="entry name" value="Transmembrane di-heme cytochromes, Chain C"/>
    <property type="match status" value="1"/>
</dbReference>
<feature type="transmembrane region" description="Helical" evidence="13">
    <location>
        <begin position="229"/>
        <end position="250"/>
    </location>
</feature>
<keyword evidence="16" id="KW-1185">Reference proteome</keyword>
<comment type="caution">
    <text evidence="15">The sequence shown here is derived from an EMBL/GenBank/DDBJ whole genome shotgun (WGS) entry which is preliminary data.</text>
</comment>
<reference evidence="15 16" key="1">
    <citation type="submission" date="2019-12" db="EMBL/GenBank/DDBJ databases">
        <title>Litoreibacter badius sp. nov., a novel bacteriochlorophyll a-containing bacterium in the genus Litoreibacter.</title>
        <authorList>
            <person name="Kanamuro M."/>
            <person name="Takabe Y."/>
            <person name="Mori K."/>
            <person name="Takaichi S."/>
            <person name="Hanada S."/>
        </authorList>
    </citation>
    <scope>NUCLEOTIDE SEQUENCE [LARGE SCALE GENOMIC DNA]</scope>
    <source>
        <strain evidence="15 16">K6</strain>
    </source>
</reference>
<dbReference type="Proteomes" id="UP000436822">
    <property type="component" value="Unassembled WGS sequence"/>
</dbReference>
<dbReference type="InterPro" id="IPR016174">
    <property type="entry name" value="Di-haem_cyt_TM"/>
</dbReference>
<organism evidence="15 16">
    <name type="scientific">Litoreibacter roseus</name>
    <dbReference type="NCBI Taxonomy" id="2601869"/>
    <lineage>
        <taxon>Bacteria</taxon>
        <taxon>Pseudomonadati</taxon>
        <taxon>Pseudomonadota</taxon>
        <taxon>Alphaproteobacteria</taxon>
        <taxon>Rhodobacterales</taxon>
        <taxon>Roseobacteraceae</taxon>
        <taxon>Litoreibacter</taxon>
    </lineage>
</organism>
<evidence type="ECO:0000256" key="9">
    <source>
        <dbReference type="ARBA" id="ARBA00022989"/>
    </source>
</evidence>
<evidence type="ECO:0000256" key="6">
    <source>
        <dbReference type="ARBA" id="ARBA00022692"/>
    </source>
</evidence>
<evidence type="ECO:0000256" key="1">
    <source>
        <dbReference type="ARBA" id="ARBA00001970"/>
    </source>
</evidence>
<evidence type="ECO:0000256" key="13">
    <source>
        <dbReference type="SAM" id="Phobius"/>
    </source>
</evidence>
<evidence type="ECO:0000256" key="10">
    <source>
        <dbReference type="ARBA" id="ARBA00023004"/>
    </source>
</evidence>
<evidence type="ECO:0000313" key="15">
    <source>
        <dbReference type="EMBL" id="GFE66722.1"/>
    </source>
</evidence>
<dbReference type="SUPFAM" id="SSF101874">
    <property type="entry name" value="YceI-like"/>
    <property type="match status" value="1"/>
</dbReference>
<keyword evidence="6 13" id="KW-0812">Transmembrane</keyword>
<dbReference type="Pfam" id="PF01292">
    <property type="entry name" value="Ni_hydr_CYTB"/>
    <property type="match status" value="1"/>
</dbReference>
<keyword evidence="9 13" id="KW-1133">Transmembrane helix</keyword>
<accession>A0A6N6JN60</accession>
<dbReference type="EMBL" id="BLJE01000005">
    <property type="protein sequence ID" value="GFE66722.1"/>
    <property type="molecule type" value="Genomic_DNA"/>
</dbReference>
<evidence type="ECO:0000256" key="3">
    <source>
        <dbReference type="ARBA" id="ARBA00022448"/>
    </source>
</evidence>
<comment type="cofactor">
    <cofactor evidence="1">
        <name>heme b</name>
        <dbReference type="ChEBI" id="CHEBI:60344"/>
    </cofactor>
</comment>
<dbReference type="SMART" id="SM00867">
    <property type="entry name" value="YceI"/>
    <property type="match status" value="1"/>
</dbReference>
<evidence type="ECO:0000256" key="11">
    <source>
        <dbReference type="ARBA" id="ARBA00023136"/>
    </source>
</evidence>
<feature type="domain" description="Lipid/polyisoprenoid-binding YceI-like" evidence="14">
    <location>
        <begin position="268"/>
        <end position="424"/>
    </location>
</feature>
<evidence type="ECO:0000259" key="14">
    <source>
        <dbReference type="SMART" id="SM00867"/>
    </source>
</evidence>
<evidence type="ECO:0000256" key="2">
    <source>
        <dbReference type="ARBA" id="ARBA00004651"/>
    </source>
</evidence>
<dbReference type="SUPFAM" id="SSF81342">
    <property type="entry name" value="Transmembrane di-heme cytochromes"/>
    <property type="match status" value="1"/>
</dbReference>
<keyword evidence="5" id="KW-0349">Heme</keyword>
<evidence type="ECO:0000256" key="7">
    <source>
        <dbReference type="ARBA" id="ARBA00022723"/>
    </source>
</evidence>
<gene>
    <name evidence="15" type="ORF">KIN_37960</name>
</gene>
<dbReference type="GO" id="GO:0046872">
    <property type="term" value="F:metal ion binding"/>
    <property type="evidence" value="ECO:0007669"/>
    <property type="project" value="UniProtKB-KW"/>
</dbReference>
<evidence type="ECO:0000256" key="12">
    <source>
        <dbReference type="ARBA" id="ARBA00037975"/>
    </source>
</evidence>
<dbReference type="GO" id="GO:0009055">
    <property type="term" value="F:electron transfer activity"/>
    <property type="evidence" value="ECO:0007669"/>
    <property type="project" value="InterPro"/>
</dbReference>
<evidence type="ECO:0000256" key="4">
    <source>
        <dbReference type="ARBA" id="ARBA00022475"/>
    </source>
</evidence>
<dbReference type="Gene3D" id="2.40.128.110">
    <property type="entry name" value="Lipid/polyisoprenoid-binding, YceI-like"/>
    <property type="match status" value="1"/>
</dbReference>
<dbReference type="InterPro" id="IPR011577">
    <property type="entry name" value="Cyt_b561_bac/Ni-Hgenase"/>
</dbReference>
<evidence type="ECO:0000313" key="16">
    <source>
        <dbReference type="Proteomes" id="UP000436822"/>
    </source>
</evidence>
<evidence type="ECO:0000256" key="8">
    <source>
        <dbReference type="ARBA" id="ARBA00022982"/>
    </source>
</evidence>
<name>A0A6N6JN60_9RHOB</name>
<keyword evidence="11 13" id="KW-0472">Membrane</keyword>
<keyword evidence="7" id="KW-0479">Metal-binding</keyword>
<feature type="transmembrane region" description="Helical" evidence="13">
    <location>
        <begin position="80"/>
        <end position="101"/>
    </location>
</feature>
<keyword evidence="3" id="KW-0813">Transport</keyword>
<comment type="subcellular location">
    <subcellularLocation>
        <location evidence="2">Cell membrane</location>
        <topology evidence="2">Multi-pass membrane protein</topology>
    </subcellularLocation>
</comment>
<feature type="transmembrane region" description="Helical" evidence="13">
    <location>
        <begin position="42"/>
        <end position="60"/>
    </location>
</feature>
<feature type="transmembrane region" description="Helical" evidence="13">
    <location>
        <begin position="172"/>
        <end position="191"/>
    </location>
</feature>
<dbReference type="PANTHER" id="PTHR30529:SF7">
    <property type="entry name" value="CYTOCHROME B561 BACTERIAL_NI-HYDROGENASE DOMAIN-CONTAINING PROTEIN"/>
    <property type="match status" value="1"/>
</dbReference>
<dbReference type="InterPro" id="IPR007372">
    <property type="entry name" value="Lipid/polyisoprenoid-bd_YceI"/>
</dbReference>
<dbReference type="Pfam" id="PF04264">
    <property type="entry name" value="YceI"/>
    <property type="match status" value="1"/>
</dbReference>
<dbReference type="AlphaFoldDB" id="A0A6N6JN60"/>
<dbReference type="InterPro" id="IPR052168">
    <property type="entry name" value="Cytochrome_b561_oxidase"/>
</dbReference>